<dbReference type="InterPro" id="IPR018389">
    <property type="entry name" value="DctP_fam"/>
</dbReference>
<dbReference type="Pfam" id="PF03480">
    <property type="entry name" value="DctP"/>
    <property type="match status" value="1"/>
</dbReference>
<comment type="similarity">
    <text evidence="1">Belongs to the bacterial solute-binding protein 7 family.</text>
</comment>
<dbReference type="PANTHER" id="PTHR33376:SF7">
    <property type="entry name" value="C4-DICARBOXYLATE-BINDING PROTEIN DCTB"/>
    <property type="match status" value="1"/>
</dbReference>
<evidence type="ECO:0000256" key="1">
    <source>
        <dbReference type="ARBA" id="ARBA00009023"/>
    </source>
</evidence>
<name>A0AAE3KBE4_9GAMM</name>
<dbReference type="Gene3D" id="3.40.190.170">
    <property type="entry name" value="Bacterial extracellular solute-binding protein, family 7"/>
    <property type="match status" value="1"/>
</dbReference>
<evidence type="ECO:0000313" key="5">
    <source>
        <dbReference type="EMBL" id="MCP1673488.1"/>
    </source>
</evidence>
<protein>
    <submittedName>
        <fullName evidence="5">TRAP-type C4-dicarboxylate transport system substrate-binding protein</fullName>
    </submittedName>
</protein>
<dbReference type="PANTHER" id="PTHR33376">
    <property type="match status" value="1"/>
</dbReference>
<dbReference type="NCBIfam" id="NF037995">
    <property type="entry name" value="TRAP_S1"/>
    <property type="match status" value="1"/>
</dbReference>
<organism evidence="5 6">
    <name type="scientific">Natronocella acetinitrilica</name>
    <dbReference type="NCBI Taxonomy" id="414046"/>
    <lineage>
        <taxon>Bacteria</taxon>
        <taxon>Pseudomonadati</taxon>
        <taxon>Pseudomonadota</taxon>
        <taxon>Gammaproteobacteria</taxon>
        <taxon>Chromatiales</taxon>
        <taxon>Ectothiorhodospiraceae</taxon>
        <taxon>Natronocella</taxon>
    </lineage>
</organism>
<accession>A0AAE3KBE4</accession>
<keyword evidence="3 4" id="KW-0732">Signal</keyword>
<dbReference type="EMBL" id="JALJXV010000001">
    <property type="protein sequence ID" value="MCP1673488.1"/>
    <property type="molecule type" value="Genomic_DNA"/>
</dbReference>
<evidence type="ECO:0000256" key="4">
    <source>
        <dbReference type="SAM" id="SignalP"/>
    </source>
</evidence>
<gene>
    <name evidence="5" type="ORF">J2T57_000580</name>
</gene>
<dbReference type="AlphaFoldDB" id="A0AAE3KBE4"/>
<dbReference type="Proteomes" id="UP001205843">
    <property type="component" value="Unassembled WGS sequence"/>
</dbReference>
<dbReference type="GO" id="GO:0055085">
    <property type="term" value="P:transmembrane transport"/>
    <property type="evidence" value="ECO:0007669"/>
    <property type="project" value="InterPro"/>
</dbReference>
<feature type="chain" id="PRO_5042091053" evidence="4">
    <location>
        <begin position="27"/>
        <end position="344"/>
    </location>
</feature>
<proteinExistence type="inferred from homology"/>
<evidence type="ECO:0000256" key="2">
    <source>
        <dbReference type="ARBA" id="ARBA00022448"/>
    </source>
</evidence>
<keyword evidence="2" id="KW-0813">Transport</keyword>
<keyword evidence="6" id="KW-1185">Reference proteome</keyword>
<sequence>MKAFVATMAAAGLLAATTLTATPANAEEYPRMNLRVAHSFPAGWAQTDVDQWWADQIRERSGGRIRVTMMWAGAGGEPMEILRLVRSGAVDMGAVPPSYFPNELPLTSAPNALPLTFESNEAASRVIEGLVQDVPAIRDELRQNNIWPLFFHTLNTYQPLCTKPVRNLDDWQGLRVRTFGAWQPYLWDSLGAVGVNVMTAEKYEGLQRGRIDCGFFSTDLYAQTRLYEVAKYLSDFGFGPQPTWPIWVNYERWHNDMPENVKALIMEVSDEARERSLQALADVQESSLQRMLDAGVEVVEFEQPDELRARAPDFRALWLENMQREGRGEAAQQVLDYWMEHGDI</sequence>
<dbReference type="CDD" id="cd13666">
    <property type="entry name" value="PBP2_TRAP_DctP_like_1"/>
    <property type="match status" value="1"/>
</dbReference>
<dbReference type="InterPro" id="IPR038404">
    <property type="entry name" value="TRAP_DctP_sf"/>
</dbReference>
<evidence type="ECO:0000256" key="3">
    <source>
        <dbReference type="ARBA" id="ARBA00022729"/>
    </source>
</evidence>
<dbReference type="RefSeq" id="WP_253473915.1">
    <property type="nucleotide sequence ID" value="NZ_JALJXV010000001.1"/>
</dbReference>
<reference evidence="5" key="1">
    <citation type="submission" date="2022-03" db="EMBL/GenBank/DDBJ databases">
        <title>Genomic Encyclopedia of Type Strains, Phase III (KMG-III): the genomes of soil and plant-associated and newly described type strains.</title>
        <authorList>
            <person name="Whitman W."/>
        </authorList>
    </citation>
    <scope>NUCLEOTIDE SEQUENCE</scope>
    <source>
        <strain evidence="5">ANL 6-2</strain>
    </source>
</reference>
<evidence type="ECO:0000313" key="6">
    <source>
        <dbReference type="Proteomes" id="UP001205843"/>
    </source>
</evidence>
<feature type="signal peptide" evidence="4">
    <location>
        <begin position="1"/>
        <end position="26"/>
    </location>
</feature>
<comment type="caution">
    <text evidence="5">The sequence shown here is derived from an EMBL/GenBank/DDBJ whole genome shotgun (WGS) entry which is preliminary data.</text>
</comment>